<dbReference type="InterPro" id="IPR000780">
    <property type="entry name" value="CheR_MeTrfase"/>
</dbReference>
<keyword evidence="3" id="KW-0489">Methyltransferase</keyword>
<dbReference type="Gene3D" id="3.40.50.150">
    <property type="entry name" value="Vaccinia Virus protein VP39"/>
    <property type="match status" value="1"/>
</dbReference>
<dbReference type="Proteomes" id="UP001056336">
    <property type="component" value="Chromosome"/>
</dbReference>
<feature type="domain" description="CheR-type methyltransferase" evidence="6">
    <location>
        <begin position="1"/>
        <end position="271"/>
    </location>
</feature>
<dbReference type="InterPro" id="IPR022641">
    <property type="entry name" value="CheR_N"/>
</dbReference>
<dbReference type="PRINTS" id="PR00996">
    <property type="entry name" value="CHERMTFRASE"/>
</dbReference>
<comment type="catalytic activity">
    <reaction evidence="1">
        <text>L-glutamyl-[protein] + S-adenosyl-L-methionine = [protein]-L-glutamate 5-O-methyl ester + S-adenosyl-L-homocysteine</text>
        <dbReference type="Rhea" id="RHEA:24452"/>
        <dbReference type="Rhea" id="RHEA-COMP:10208"/>
        <dbReference type="Rhea" id="RHEA-COMP:10311"/>
        <dbReference type="ChEBI" id="CHEBI:29973"/>
        <dbReference type="ChEBI" id="CHEBI:57856"/>
        <dbReference type="ChEBI" id="CHEBI:59789"/>
        <dbReference type="ChEBI" id="CHEBI:82795"/>
        <dbReference type="EC" id="2.1.1.80"/>
    </reaction>
</comment>
<name>A0ABY4R1D9_9ACTN</name>
<protein>
    <recommendedName>
        <fullName evidence="2">protein-glutamate O-methyltransferase</fullName>
        <ecNumber evidence="2">2.1.1.80</ecNumber>
    </recommendedName>
</protein>
<dbReference type="InterPro" id="IPR022642">
    <property type="entry name" value="CheR_C"/>
</dbReference>
<reference evidence="7" key="1">
    <citation type="journal article" date="2018" name="Int. J. Syst. Evol. Microbiol.">
        <title>Jatrophihabitans telluris sp. nov., isolated from sediment soil of lava forest wetlands and the emended description of the genus Jatrophihabitans.</title>
        <authorList>
            <person name="Lee K.C."/>
            <person name="Suh M.K."/>
            <person name="Eom M.K."/>
            <person name="Kim K.K."/>
            <person name="Kim J.S."/>
            <person name="Kim D.S."/>
            <person name="Ko S.H."/>
            <person name="Shin Y.K."/>
            <person name="Lee J.S."/>
        </authorList>
    </citation>
    <scope>NUCLEOTIDE SEQUENCE</scope>
    <source>
        <strain evidence="7">N237</strain>
    </source>
</reference>
<dbReference type="RefSeq" id="WP_249773484.1">
    <property type="nucleotide sequence ID" value="NZ_CP097332.1"/>
</dbReference>
<evidence type="ECO:0000313" key="7">
    <source>
        <dbReference type="EMBL" id="UQX89588.1"/>
    </source>
</evidence>
<dbReference type="InterPro" id="IPR029063">
    <property type="entry name" value="SAM-dependent_MTases_sf"/>
</dbReference>
<dbReference type="PROSITE" id="PS50123">
    <property type="entry name" value="CHER"/>
    <property type="match status" value="1"/>
</dbReference>
<dbReference type="CDD" id="cd02440">
    <property type="entry name" value="AdoMet_MTases"/>
    <property type="match status" value="1"/>
</dbReference>
<evidence type="ECO:0000256" key="4">
    <source>
        <dbReference type="ARBA" id="ARBA00022679"/>
    </source>
</evidence>
<dbReference type="EMBL" id="CP097332">
    <property type="protein sequence ID" value="UQX89588.1"/>
    <property type="molecule type" value="Genomic_DNA"/>
</dbReference>
<dbReference type="Pfam" id="PF01739">
    <property type="entry name" value="CheR"/>
    <property type="match status" value="1"/>
</dbReference>
<reference evidence="7" key="2">
    <citation type="submission" date="2022-05" db="EMBL/GenBank/DDBJ databases">
        <authorList>
            <person name="Kim J.-S."/>
            <person name="Lee K."/>
            <person name="Suh M."/>
            <person name="Eom M."/>
            <person name="Kim J.-S."/>
            <person name="Kim D.-S."/>
            <person name="Ko S.-H."/>
            <person name="Shin Y."/>
            <person name="Lee J.-S."/>
        </authorList>
    </citation>
    <scope>NUCLEOTIDE SEQUENCE</scope>
    <source>
        <strain evidence="7">N237</strain>
    </source>
</reference>
<evidence type="ECO:0000259" key="6">
    <source>
        <dbReference type="PROSITE" id="PS50123"/>
    </source>
</evidence>
<dbReference type="PANTHER" id="PTHR24422">
    <property type="entry name" value="CHEMOTAXIS PROTEIN METHYLTRANSFERASE"/>
    <property type="match status" value="1"/>
</dbReference>
<evidence type="ECO:0000256" key="2">
    <source>
        <dbReference type="ARBA" id="ARBA00012534"/>
    </source>
</evidence>
<evidence type="ECO:0000256" key="5">
    <source>
        <dbReference type="ARBA" id="ARBA00022691"/>
    </source>
</evidence>
<organism evidence="7 8">
    <name type="scientific">Jatrophihabitans telluris</name>
    <dbReference type="NCBI Taxonomy" id="2038343"/>
    <lineage>
        <taxon>Bacteria</taxon>
        <taxon>Bacillati</taxon>
        <taxon>Actinomycetota</taxon>
        <taxon>Actinomycetes</taxon>
        <taxon>Jatrophihabitantales</taxon>
        <taxon>Jatrophihabitantaceae</taxon>
        <taxon>Jatrophihabitans</taxon>
    </lineage>
</organism>
<evidence type="ECO:0000256" key="1">
    <source>
        <dbReference type="ARBA" id="ARBA00001541"/>
    </source>
</evidence>
<accession>A0ABY4R1D9</accession>
<proteinExistence type="predicted"/>
<keyword evidence="4" id="KW-0808">Transferase</keyword>
<dbReference type="InterPro" id="IPR036804">
    <property type="entry name" value="CheR_N_sf"/>
</dbReference>
<dbReference type="SUPFAM" id="SSF53335">
    <property type="entry name" value="S-adenosyl-L-methionine-dependent methyltransferases"/>
    <property type="match status" value="1"/>
</dbReference>
<dbReference type="PANTHER" id="PTHR24422:SF21">
    <property type="entry name" value="CHEMOTAXIS PROTEIN METHYLTRANSFERASE 1"/>
    <property type="match status" value="1"/>
</dbReference>
<dbReference type="InterPro" id="IPR050903">
    <property type="entry name" value="Bact_Chemotaxis_MeTrfase"/>
</dbReference>
<gene>
    <name evidence="7" type="ORF">M6D93_06165</name>
</gene>
<keyword evidence="5" id="KW-0949">S-adenosyl-L-methionine</keyword>
<dbReference type="SMART" id="SM00138">
    <property type="entry name" value="MeTrc"/>
    <property type="match status" value="1"/>
</dbReference>
<evidence type="ECO:0000313" key="8">
    <source>
        <dbReference type="Proteomes" id="UP001056336"/>
    </source>
</evidence>
<evidence type="ECO:0000256" key="3">
    <source>
        <dbReference type="ARBA" id="ARBA00022603"/>
    </source>
</evidence>
<dbReference type="Gene3D" id="1.10.155.10">
    <property type="entry name" value="Chemotaxis receptor methyltransferase CheR, N-terminal domain"/>
    <property type="match status" value="1"/>
</dbReference>
<dbReference type="EC" id="2.1.1.80" evidence="2"/>
<dbReference type="Pfam" id="PF03705">
    <property type="entry name" value="CheR_N"/>
    <property type="match status" value="1"/>
</dbReference>
<dbReference type="SUPFAM" id="SSF47757">
    <property type="entry name" value="Chemotaxis receptor methyltransferase CheR, N-terminal domain"/>
    <property type="match status" value="1"/>
</dbReference>
<keyword evidence="8" id="KW-1185">Reference proteome</keyword>
<sequence>MTLSAPAFDWVCATVEREAAIVLEPGKEYLVESRLTPLARSGGHPTVTAFVDKARTSADRRLREDIVEALTTNETSWFRDNSPFQVFSDEIMPYLKTERAAARQLRIWSAACSTGQEPYSLAMLLNEGLLPVGWRSEIIATDLSPAVLRQAEAGVYSQIEINRGLPANRLVRHFTRAGTKWAVNDDLKRMISFRKLNLAQPFPPMGQFDVIFLRNVLIYFSIQTRREILARMRAVCRPDGFLLLGGAETILGMDEHWQRFSQGRVSLYRPR</sequence>